<evidence type="ECO:0000256" key="2">
    <source>
        <dbReference type="ARBA" id="ARBA00012438"/>
    </source>
</evidence>
<keyword evidence="9" id="KW-1133">Transmembrane helix</keyword>
<dbReference type="EC" id="2.7.13.3" evidence="2"/>
<evidence type="ECO:0000313" key="13">
    <source>
        <dbReference type="Proteomes" id="UP001500831"/>
    </source>
</evidence>
<comment type="catalytic activity">
    <reaction evidence="1">
        <text>ATP + protein L-histidine = ADP + protein N-phospho-L-histidine.</text>
        <dbReference type="EC" id="2.7.13.3"/>
    </reaction>
</comment>
<protein>
    <recommendedName>
        <fullName evidence="2">histidine kinase</fullName>
        <ecNumber evidence="2">2.7.13.3</ecNumber>
    </recommendedName>
</protein>
<evidence type="ECO:0000256" key="5">
    <source>
        <dbReference type="ARBA" id="ARBA00022741"/>
    </source>
</evidence>
<dbReference type="Gene3D" id="1.20.5.1930">
    <property type="match status" value="1"/>
</dbReference>
<dbReference type="InterPro" id="IPR036890">
    <property type="entry name" value="HATPase_C_sf"/>
</dbReference>
<gene>
    <name evidence="12" type="ORF">GCM10010517_37880</name>
</gene>
<dbReference type="InterPro" id="IPR050482">
    <property type="entry name" value="Sensor_HK_TwoCompSys"/>
</dbReference>
<keyword evidence="9" id="KW-0472">Membrane</keyword>
<keyword evidence="7" id="KW-0067">ATP-binding</keyword>
<dbReference type="Pfam" id="PF02518">
    <property type="entry name" value="HATPase_c"/>
    <property type="match status" value="1"/>
</dbReference>
<dbReference type="PANTHER" id="PTHR24421">
    <property type="entry name" value="NITRATE/NITRITE SENSOR PROTEIN NARX-RELATED"/>
    <property type="match status" value="1"/>
</dbReference>
<evidence type="ECO:0000256" key="4">
    <source>
        <dbReference type="ARBA" id="ARBA00022679"/>
    </source>
</evidence>
<organism evidence="12 13">
    <name type="scientific">Streptosporangium fragile</name>
    <dbReference type="NCBI Taxonomy" id="46186"/>
    <lineage>
        <taxon>Bacteria</taxon>
        <taxon>Bacillati</taxon>
        <taxon>Actinomycetota</taxon>
        <taxon>Actinomycetes</taxon>
        <taxon>Streptosporangiales</taxon>
        <taxon>Streptosporangiaceae</taxon>
        <taxon>Streptosporangium</taxon>
    </lineage>
</organism>
<feature type="transmembrane region" description="Helical" evidence="9">
    <location>
        <begin position="64"/>
        <end position="88"/>
    </location>
</feature>
<sequence length="395" mass="42240">MNMRPPPAPVDWLIAAVMAAFAFAEELGGRTMVPDRGQPLWWLVAATATAGLVLLRRRAPFTVLVVYSLVSAASFAYVGGVSFAWQFYTQLVLLFTLVSELPPRDPRTVAGLAATALFIGSMMFTTAPPAGLGDVAVVMGMVSISAGAGFSVHRNRQIAVQARKHGELLAREAVTEERTRIARELHDMVAHSVSVMVMQTGAARLMLRPDQLTERETLVVVEEAGREAVEELRRVVGLLRADSDEDGLAPQPSLARLEDLVEQVRDAGLDVELTVEGEPGPIPPGLELSAYRIIQEALANTLRHAGPTRAAVTVSHRPHSLFLEVVDEGSRDGRTRAEGAGHGLVGMRERVALFHGRLATGPLPGGGYAVRATLPLGTRFFGGTAVRRGSGEAAV</sequence>
<dbReference type="Pfam" id="PF07730">
    <property type="entry name" value="HisKA_3"/>
    <property type="match status" value="1"/>
</dbReference>
<feature type="transmembrane region" description="Helical" evidence="9">
    <location>
        <begin position="40"/>
        <end position="57"/>
    </location>
</feature>
<keyword evidence="9" id="KW-0812">Transmembrane</keyword>
<dbReference type="InterPro" id="IPR011712">
    <property type="entry name" value="Sig_transdc_His_kin_sub3_dim/P"/>
</dbReference>
<keyword evidence="6 12" id="KW-0418">Kinase</keyword>
<name>A0ABP6IEV1_9ACTN</name>
<dbReference type="Proteomes" id="UP001500831">
    <property type="component" value="Unassembled WGS sequence"/>
</dbReference>
<evidence type="ECO:0000256" key="7">
    <source>
        <dbReference type="ARBA" id="ARBA00022840"/>
    </source>
</evidence>
<evidence type="ECO:0000256" key="6">
    <source>
        <dbReference type="ARBA" id="ARBA00022777"/>
    </source>
</evidence>
<feature type="transmembrane region" description="Helical" evidence="9">
    <location>
        <begin position="132"/>
        <end position="152"/>
    </location>
</feature>
<keyword evidence="4" id="KW-0808">Transferase</keyword>
<keyword evidence="5" id="KW-0547">Nucleotide-binding</keyword>
<evidence type="ECO:0000256" key="9">
    <source>
        <dbReference type="SAM" id="Phobius"/>
    </source>
</evidence>
<evidence type="ECO:0000256" key="1">
    <source>
        <dbReference type="ARBA" id="ARBA00000085"/>
    </source>
</evidence>
<dbReference type="RefSeq" id="WP_344973074.1">
    <property type="nucleotide sequence ID" value="NZ_BAAAVI010000025.1"/>
</dbReference>
<feature type="domain" description="Histidine kinase/HSP90-like ATPase" evidence="10">
    <location>
        <begin position="287"/>
        <end position="377"/>
    </location>
</feature>
<feature type="domain" description="Signal transduction histidine kinase subgroup 3 dimerisation and phosphoacceptor" evidence="11">
    <location>
        <begin position="177"/>
        <end position="242"/>
    </location>
</feature>
<accession>A0ABP6IEV1</accession>
<dbReference type="SUPFAM" id="SSF55874">
    <property type="entry name" value="ATPase domain of HSP90 chaperone/DNA topoisomerase II/histidine kinase"/>
    <property type="match status" value="1"/>
</dbReference>
<proteinExistence type="predicted"/>
<keyword evidence="3" id="KW-0597">Phosphoprotein</keyword>
<evidence type="ECO:0000256" key="8">
    <source>
        <dbReference type="ARBA" id="ARBA00023012"/>
    </source>
</evidence>
<keyword evidence="8" id="KW-0902">Two-component regulatory system</keyword>
<dbReference type="PANTHER" id="PTHR24421:SF10">
    <property type="entry name" value="NITRATE_NITRITE SENSOR PROTEIN NARQ"/>
    <property type="match status" value="1"/>
</dbReference>
<reference evidence="13" key="1">
    <citation type="journal article" date="2019" name="Int. J. Syst. Evol. Microbiol.">
        <title>The Global Catalogue of Microorganisms (GCM) 10K type strain sequencing project: providing services to taxonomists for standard genome sequencing and annotation.</title>
        <authorList>
            <consortium name="The Broad Institute Genomics Platform"/>
            <consortium name="The Broad Institute Genome Sequencing Center for Infectious Disease"/>
            <person name="Wu L."/>
            <person name="Ma J."/>
        </authorList>
    </citation>
    <scope>NUCLEOTIDE SEQUENCE [LARGE SCALE GENOMIC DNA]</scope>
    <source>
        <strain evidence="13">JCM 6242</strain>
    </source>
</reference>
<evidence type="ECO:0000259" key="10">
    <source>
        <dbReference type="Pfam" id="PF02518"/>
    </source>
</evidence>
<evidence type="ECO:0000259" key="11">
    <source>
        <dbReference type="Pfam" id="PF07730"/>
    </source>
</evidence>
<dbReference type="CDD" id="cd16917">
    <property type="entry name" value="HATPase_UhpB-NarQ-NarX-like"/>
    <property type="match status" value="1"/>
</dbReference>
<dbReference type="InterPro" id="IPR003594">
    <property type="entry name" value="HATPase_dom"/>
</dbReference>
<dbReference type="EMBL" id="BAAAVI010000025">
    <property type="protein sequence ID" value="GAA2876640.1"/>
    <property type="molecule type" value="Genomic_DNA"/>
</dbReference>
<dbReference type="Gene3D" id="3.30.565.10">
    <property type="entry name" value="Histidine kinase-like ATPase, C-terminal domain"/>
    <property type="match status" value="1"/>
</dbReference>
<evidence type="ECO:0000256" key="3">
    <source>
        <dbReference type="ARBA" id="ARBA00022553"/>
    </source>
</evidence>
<evidence type="ECO:0000313" key="12">
    <source>
        <dbReference type="EMBL" id="GAA2876640.1"/>
    </source>
</evidence>
<keyword evidence="13" id="KW-1185">Reference proteome</keyword>
<comment type="caution">
    <text evidence="12">The sequence shown here is derived from an EMBL/GenBank/DDBJ whole genome shotgun (WGS) entry which is preliminary data.</text>
</comment>
<dbReference type="GO" id="GO:0016301">
    <property type="term" value="F:kinase activity"/>
    <property type="evidence" value="ECO:0007669"/>
    <property type="project" value="UniProtKB-KW"/>
</dbReference>